<dbReference type="InterPro" id="IPR000914">
    <property type="entry name" value="SBP_5_dom"/>
</dbReference>
<organism evidence="6 7">
    <name type="scientific">Streptosporangium album</name>
    <dbReference type="NCBI Taxonomy" id="47479"/>
    <lineage>
        <taxon>Bacteria</taxon>
        <taxon>Bacillati</taxon>
        <taxon>Actinomycetota</taxon>
        <taxon>Actinomycetes</taxon>
        <taxon>Streptosporangiales</taxon>
        <taxon>Streptosporangiaceae</taxon>
        <taxon>Streptosporangium</taxon>
    </lineage>
</organism>
<comment type="caution">
    <text evidence="6">The sequence shown here is derived from an EMBL/GenBank/DDBJ whole genome shotgun (WGS) entry which is preliminary data.</text>
</comment>
<dbReference type="AlphaFoldDB" id="A0A7W7S345"/>
<evidence type="ECO:0000313" key="7">
    <source>
        <dbReference type="Proteomes" id="UP000534286"/>
    </source>
</evidence>
<dbReference type="GO" id="GO:1904680">
    <property type="term" value="F:peptide transmembrane transporter activity"/>
    <property type="evidence" value="ECO:0007669"/>
    <property type="project" value="TreeGrafter"/>
</dbReference>
<dbReference type="PANTHER" id="PTHR30290">
    <property type="entry name" value="PERIPLASMIC BINDING COMPONENT OF ABC TRANSPORTER"/>
    <property type="match status" value="1"/>
</dbReference>
<keyword evidence="7" id="KW-1185">Reference proteome</keyword>
<keyword evidence="3" id="KW-0732">Signal</keyword>
<dbReference type="InterPro" id="IPR030678">
    <property type="entry name" value="Peptide/Ni-bd"/>
</dbReference>
<dbReference type="SUPFAM" id="SSF53850">
    <property type="entry name" value="Periplasmic binding protein-like II"/>
    <property type="match status" value="1"/>
</dbReference>
<dbReference type="GO" id="GO:0015833">
    <property type="term" value="P:peptide transport"/>
    <property type="evidence" value="ECO:0007669"/>
    <property type="project" value="TreeGrafter"/>
</dbReference>
<dbReference type="PROSITE" id="PS51257">
    <property type="entry name" value="PROKAR_LIPOPROTEIN"/>
    <property type="match status" value="1"/>
</dbReference>
<dbReference type="Gene3D" id="3.10.105.10">
    <property type="entry name" value="Dipeptide-binding Protein, Domain 3"/>
    <property type="match status" value="1"/>
</dbReference>
<protein>
    <submittedName>
        <fullName evidence="6">Peptide/nickel transport system substrate-binding protein</fullName>
    </submittedName>
</protein>
<evidence type="ECO:0000256" key="1">
    <source>
        <dbReference type="ARBA" id="ARBA00005695"/>
    </source>
</evidence>
<evidence type="ECO:0000313" key="6">
    <source>
        <dbReference type="EMBL" id="MBB4942116.1"/>
    </source>
</evidence>
<evidence type="ECO:0000259" key="5">
    <source>
        <dbReference type="Pfam" id="PF00496"/>
    </source>
</evidence>
<dbReference type="Pfam" id="PF00496">
    <property type="entry name" value="SBP_bac_5"/>
    <property type="match status" value="1"/>
</dbReference>
<name>A0A7W7S345_9ACTN</name>
<dbReference type="GO" id="GO:0042597">
    <property type="term" value="C:periplasmic space"/>
    <property type="evidence" value="ECO:0007669"/>
    <property type="project" value="UniProtKB-ARBA"/>
</dbReference>
<evidence type="ECO:0000256" key="4">
    <source>
        <dbReference type="SAM" id="MobiDB-lite"/>
    </source>
</evidence>
<proteinExistence type="inferred from homology"/>
<dbReference type="Proteomes" id="UP000534286">
    <property type="component" value="Unassembled WGS sequence"/>
</dbReference>
<dbReference type="GO" id="GO:0043190">
    <property type="term" value="C:ATP-binding cassette (ABC) transporter complex"/>
    <property type="evidence" value="ECO:0007669"/>
    <property type="project" value="InterPro"/>
</dbReference>
<sequence>MRRDGMPLRSTAAVILGAALIISVAACGGGGGAAPGATAAGAPKDSTFIFASSADPSILDPAYHSDGESSRVTNQIFETLVATEVGGTEVAPGLAESWEVSKDAKTYTFKLRQGVRFHDGEAFNAAAVCANFERWYNFTGLAQSDSVSYYWVTVFRGFAKNESDSLGKSLYGGCTAKDDSTVELKLTEPSAAVLSALTLSSFGIASPKALKGYKADEVSGTPESPQFTGTFGTEHPTGTGPFKFSSWTRGDKLELVRNDDYWGEKAKLSKIIFRPIEKAADRAQALRAGSVHAFDYADPADLESLKSAGTQVIERAPFNMGYLGFSQKTKIMQNQKIRQAIAHAINRENVVKTKYATGAKVANAFMPDSLWSYTEDFAKYDYNVDKAKQLIAASGETDPTLEFCYPSGVSRAYMVDPAGNFQLMKADLEAAGFKVTPKTSPWSPDYLNISQAGDCPLYMLGWNGDFGDPDNFLGTLFQSFSNQWSFRNEPIFKVLNDAEREPDQAKREELYKQANALIADFVPGVPYAQSPSFSAAAKNVRGWVPSPVLNDVFATISLS</sequence>
<accession>A0A7W7S345</accession>
<feature type="region of interest" description="Disordered" evidence="4">
    <location>
        <begin position="215"/>
        <end position="243"/>
    </location>
</feature>
<dbReference type="Gene3D" id="3.40.190.10">
    <property type="entry name" value="Periplasmic binding protein-like II"/>
    <property type="match status" value="1"/>
</dbReference>
<dbReference type="Gene3D" id="3.90.76.10">
    <property type="entry name" value="Dipeptide-binding Protein, Domain 1"/>
    <property type="match status" value="1"/>
</dbReference>
<dbReference type="EMBL" id="JACHJU010000003">
    <property type="protein sequence ID" value="MBB4942116.1"/>
    <property type="molecule type" value="Genomic_DNA"/>
</dbReference>
<feature type="domain" description="Solute-binding protein family 5" evidence="5">
    <location>
        <begin position="89"/>
        <end position="481"/>
    </location>
</feature>
<dbReference type="CDD" id="cd08493">
    <property type="entry name" value="PBP2_DppA_like"/>
    <property type="match status" value="1"/>
</dbReference>
<reference evidence="6 7" key="1">
    <citation type="submission" date="2020-08" db="EMBL/GenBank/DDBJ databases">
        <title>Sequencing the genomes of 1000 actinobacteria strains.</title>
        <authorList>
            <person name="Klenk H.-P."/>
        </authorList>
    </citation>
    <scope>NUCLEOTIDE SEQUENCE [LARGE SCALE GENOMIC DNA]</scope>
    <source>
        <strain evidence="6 7">DSM 43023</strain>
    </source>
</reference>
<evidence type="ECO:0000256" key="3">
    <source>
        <dbReference type="ARBA" id="ARBA00022729"/>
    </source>
</evidence>
<feature type="compositionally biased region" description="Polar residues" evidence="4">
    <location>
        <begin position="221"/>
        <end position="231"/>
    </location>
</feature>
<keyword evidence="2" id="KW-0813">Transport</keyword>
<dbReference type="PANTHER" id="PTHR30290:SF9">
    <property type="entry name" value="OLIGOPEPTIDE-BINDING PROTEIN APPA"/>
    <property type="match status" value="1"/>
</dbReference>
<dbReference type="RefSeq" id="WP_184758138.1">
    <property type="nucleotide sequence ID" value="NZ_BAABEK010000003.1"/>
</dbReference>
<dbReference type="PIRSF" id="PIRSF002741">
    <property type="entry name" value="MppA"/>
    <property type="match status" value="1"/>
</dbReference>
<gene>
    <name evidence="6" type="ORF">FHR32_006502</name>
</gene>
<evidence type="ECO:0000256" key="2">
    <source>
        <dbReference type="ARBA" id="ARBA00022448"/>
    </source>
</evidence>
<dbReference type="InterPro" id="IPR039424">
    <property type="entry name" value="SBP_5"/>
</dbReference>
<comment type="similarity">
    <text evidence="1">Belongs to the bacterial solute-binding protein 5 family.</text>
</comment>